<reference evidence="9" key="1">
    <citation type="journal article" date="2020" name="mSystems">
        <title>Genome- and Community-Level Interaction Insights into Carbon Utilization and Element Cycling Functions of Hydrothermarchaeota in Hydrothermal Sediment.</title>
        <authorList>
            <person name="Zhou Z."/>
            <person name="Liu Y."/>
            <person name="Xu W."/>
            <person name="Pan J."/>
            <person name="Luo Z.H."/>
            <person name="Li M."/>
        </authorList>
    </citation>
    <scope>NUCLEOTIDE SEQUENCE [LARGE SCALE GENOMIC DNA]</scope>
    <source>
        <strain evidence="9">SpSt-488</strain>
    </source>
</reference>
<dbReference type="UniPathway" id="UPA00906">
    <property type="reaction ID" value="UER00896"/>
</dbReference>
<name>A0A7C4CCL6_UNCW3</name>
<keyword evidence="2 8" id="KW-0963">Cytoplasm</keyword>
<dbReference type="PANTHER" id="PTHR32328">
    <property type="entry name" value="L-SERYL-TRNA(SEC) SELENIUM TRANSFERASE"/>
    <property type="match status" value="1"/>
</dbReference>
<dbReference type="InterPro" id="IPR015424">
    <property type="entry name" value="PyrdxlP-dep_Trfase"/>
</dbReference>
<evidence type="ECO:0000256" key="7">
    <source>
        <dbReference type="ARBA" id="ARBA00044507"/>
    </source>
</evidence>
<dbReference type="HAMAP" id="MF_00423">
    <property type="entry name" value="SelA"/>
    <property type="match status" value="1"/>
</dbReference>
<comment type="cofactor">
    <cofactor evidence="1 8">
        <name>pyridoxal 5'-phosphate</name>
        <dbReference type="ChEBI" id="CHEBI:597326"/>
    </cofactor>
</comment>
<evidence type="ECO:0000313" key="9">
    <source>
        <dbReference type="EMBL" id="HGK28487.1"/>
    </source>
</evidence>
<comment type="function">
    <text evidence="8">Converts seryl-tRNA(Sec) to selenocysteinyl-tRNA(Sec) required for selenoprotein biosynthesis.</text>
</comment>
<dbReference type="GO" id="GO:0001717">
    <property type="term" value="P:conversion of seryl-tRNAsec to selenocys-tRNAsec"/>
    <property type="evidence" value="ECO:0007669"/>
    <property type="project" value="UniProtKB-UniRule"/>
</dbReference>
<comment type="catalytic activity">
    <reaction evidence="8">
        <text>L-seryl-tRNA(Sec) + selenophosphate + H(+) = L-selenocysteinyl-tRNA(Sec) + phosphate</text>
        <dbReference type="Rhea" id="RHEA:22728"/>
        <dbReference type="Rhea" id="RHEA-COMP:9742"/>
        <dbReference type="Rhea" id="RHEA-COMP:9743"/>
        <dbReference type="ChEBI" id="CHEBI:15378"/>
        <dbReference type="ChEBI" id="CHEBI:16144"/>
        <dbReference type="ChEBI" id="CHEBI:43474"/>
        <dbReference type="ChEBI" id="CHEBI:78533"/>
        <dbReference type="ChEBI" id="CHEBI:78573"/>
        <dbReference type="EC" id="2.9.1.1"/>
    </reaction>
</comment>
<comment type="similarity">
    <text evidence="7 8">Belongs to the SelA family.</text>
</comment>
<evidence type="ECO:0000256" key="8">
    <source>
        <dbReference type="HAMAP-Rule" id="MF_00423"/>
    </source>
</evidence>
<dbReference type="Pfam" id="PF03841">
    <property type="entry name" value="SelA"/>
    <property type="match status" value="1"/>
</dbReference>
<evidence type="ECO:0000256" key="5">
    <source>
        <dbReference type="ARBA" id="ARBA00022917"/>
    </source>
</evidence>
<dbReference type="InterPro" id="IPR004534">
    <property type="entry name" value="SelA_trans"/>
</dbReference>
<dbReference type="SUPFAM" id="SSF53383">
    <property type="entry name" value="PLP-dependent transferases"/>
    <property type="match status" value="1"/>
</dbReference>
<accession>A0A7C4CCL6</accession>
<comment type="pathway">
    <text evidence="8">Aminoacyl-tRNA biosynthesis; selenocysteinyl-tRNA(Sec) biosynthesis; selenocysteinyl-tRNA(Sec) from L-seryl-tRNA(Sec) (bacterial route): step 1/1.</text>
</comment>
<dbReference type="InterPro" id="IPR015421">
    <property type="entry name" value="PyrdxlP-dep_Trfase_major"/>
</dbReference>
<dbReference type="GO" id="GO:0004125">
    <property type="term" value="F:L-seryl-tRNA(Sec) selenium transferase activity"/>
    <property type="evidence" value="ECO:0007669"/>
    <property type="project" value="UniProtKB-UniRule"/>
</dbReference>
<evidence type="ECO:0000256" key="4">
    <source>
        <dbReference type="ARBA" id="ARBA00022898"/>
    </source>
</evidence>
<evidence type="ECO:0000256" key="2">
    <source>
        <dbReference type="ARBA" id="ARBA00022490"/>
    </source>
</evidence>
<evidence type="ECO:0000256" key="1">
    <source>
        <dbReference type="ARBA" id="ARBA00001933"/>
    </source>
</evidence>
<organism evidence="9">
    <name type="scientific">candidate division WOR-3 bacterium</name>
    <dbReference type="NCBI Taxonomy" id="2052148"/>
    <lineage>
        <taxon>Bacteria</taxon>
        <taxon>Bacteria division WOR-3</taxon>
    </lineage>
</organism>
<evidence type="ECO:0000256" key="6">
    <source>
        <dbReference type="ARBA" id="ARBA00023266"/>
    </source>
</evidence>
<sequence length="290" mass="31568">MSTPEAERQARLRSLPALDRALAGVGQTAARLHRRMAVWIARRYLDEVRERIAAGEDARFEPAELKARLEEQVRPTLGRAVNGLGVVLHTGLGRSPLSKAAQEALAEVSEHFAALEINVRTGRRGSRYAHVEPLLCELTGAEAAMVVNNNCAATLLILTALAKGREVIVSRGQLIEIGGSFRIPDVMVQSGCRMVEVGTTNRTHLRDYVNAITPETAALLRVVQQPYRPNQVVAVASEGETARHPELVHHRPAQNGQATVYVCQNFTCRQPVTTVEALEELLEGAPTADG</sequence>
<gene>
    <name evidence="8" type="primary">selA</name>
    <name evidence="9" type="ORF">ENS41_05980</name>
</gene>
<dbReference type="GO" id="GO:0005737">
    <property type="term" value="C:cytoplasm"/>
    <property type="evidence" value="ECO:0007669"/>
    <property type="project" value="UniProtKB-SubCell"/>
</dbReference>
<keyword evidence="3 8" id="KW-0808">Transferase</keyword>
<dbReference type="PANTHER" id="PTHR32328:SF0">
    <property type="entry name" value="L-SERYL-TRNA(SEC) SELENIUM TRANSFERASE"/>
    <property type="match status" value="1"/>
</dbReference>
<comment type="caution">
    <text evidence="8">Lacks conserved residue(s) required for the propagation of feature annotation.</text>
</comment>
<keyword evidence="5 8" id="KW-0648">Protein biosynthesis</keyword>
<dbReference type="EMBL" id="DSUT01000126">
    <property type="protein sequence ID" value="HGK28487.1"/>
    <property type="molecule type" value="Genomic_DNA"/>
</dbReference>
<evidence type="ECO:0000256" key="3">
    <source>
        <dbReference type="ARBA" id="ARBA00022679"/>
    </source>
</evidence>
<dbReference type="Gene3D" id="3.40.640.10">
    <property type="entry name" value="Type I PLP-dependent aspartate aminotransferase-like (Major domain)"/>
    <property type="match status" value="1"/>
</dbReference>
<proteinExistence type="inferred from homology"/>
<comment type="caution">
    <text evidence="9">The sequence shown here is derived from an EMBL/GenBank/DDBJ whole genome shotgun (WGS) entry which is preliminary data.</text>
</comment>
<dbReference type="EC" id="2.9.1.1" evidence="8"/>
<keyword evidence="4 8" id="KW-0663">Pyridoxal phosphate</keyword>
<dbReference type="InterPro" id="IPR018319">
    <property type="entry name" value="SelA-like"/>
</dbReference>
<dbReference type="GO" id="GO:0001514">
    <property type="term" value="P:selenocysteine incorporation"/>
    <property type="evidence" value="ECO:0007669"/>
    <property type="project" value="UniProtKB-UniRule"/>
</dbReference>
<dbReference type="AlphaFoldDB" id="A0A7C4CCL6"/>
<comment type="subcellular location">
    <subcellularLocation>
        <location evidence="8">Cytoplasm</location>
    </subcellularLocation>
</comment>
<keyword evidence="6 8" id="KW-0711">Selenium</keyword>
<protein>
    <recommendedName>
        <fullName evidence="8">L-seryl-tRNA(Sec) selenium transferase</fullName>
        <ecNumber evidence="8">2.9.1.1</ecNumber>
    </recommendedName>
    <alternativeName>
        <fullName evidence="8">Selenocysteine synthase</fullName>
        <shortName evidence="8">Sec synthase</shortName>
    </alternativeName>
    <alternativeName>
        <fullName evidence="8">Selenocysteinyl-tRNA(Sec) synthase</fullName>
    </alternativeName>
</protein>